<dbReference type="Pfam" id="PF07687">
    <property type="entry name" value="M20_dimer"/>
    <property type="match status" value="1"/>
</dbReference>
<dbReference type="EMBL" id="CP011388">
    <property type="protein sequence ID" value="ANE47455.1"/>
    <property type="molecule type" value="Genomic_DNA"/>
</dbReference>
<dbReference type="KEGG" id="pswu:SY83_15535"/>
<keyword evidence="2" id="KW-0479">Metal-binding</keyword>
<dbReference type="GO" id="GO:0019877">
    <property type="term" value="P:diaminopimelate biosynthetic process"/>
    <property type="evidence" value="ECO:0007669"/>
    <property type="project" value="UniProtKB-ARBA"/>
</dbReference>
<dbReference type="STRING" id="1178515.SY83_15535"/>
<organism evidence="4 5">
    <name type="scientific">Paenibacillus swuensis</name>
    <dbReference type="NCBI Taxonomy" id="1178515"/>
    <lineage>
        <taxon>Bacteria</taxon>
        <taxon>Bacillati</taxon>
        <taxon>Bacillota</taxon>
        <taxon>Bacilli</taxon>
        <taxon>Bacillales</taxon>
        <taxon>Paenibacillaceae</taxon>
        <taxon>Paenibacillus</taxon>
    </lineage>
</organism>
<dbReference type="FunFam" id="3.30.70.360:FF:000001">
    <property type="entry name" value="N-acetyldiaminopimelate deacetylase"/>
    <property type="match status" value="1"/>
</dbReference>
<dbReference type="InterPro" id="IPR036264">
    <property type="entry name" value="Bact_exopeptidase_dim_dom"/>
</dbReference>
<feature type="binding site" evidence="2">
    <location>
        <position position="101"/>
    </location>
    <ligand>
        <name>Mn(2+)</name>
        <dbReference type="ChEBI" id="CHEBI:29035"/>
        <label>2</label>
    </ligand>
</feature>
<evidence type="ECO:0000313" key="4">
    <source>
        <dbReference type="EMBL" id="ANE47455.1"/>
    </source>
</evidence>
<evidence type="ECO:0000256" key="1">
    <source>
        <dbReference type="ARBA" id="ARBA00022801"/>
    </source>
</evidence>
<dbReference type="RefSeq" id="WP_068608149.1">
    <property type="nucleotide sequence ID" value="NZ_CP011388.1"/>
</dbReference>
<dbReference type="Proteomes" id="UP000076927">
    <property type="component" value="Chromosome"/>
</dbReference>
<proteinExistence type="predicted"/>
<protein>
    <submittedName>
        <fullName evidence="4">Peptidase M20</fullName>
    </submittedName>
</protein>
<dbReference type="GO" id="GO:0046872">
    <property type="term" value="F:metal ion binding"/>
    <property type="evidence" value="ECO:0007669"/>
    <property type="project" value="UniProtKB-KW"/>
</dbReference>
<keyword evidence="1" id="KW-0378">Hydrolase</keyword>
<gene>
    <name evidence="4" type="ORF">SY83_15535</name>
</gene>
<dbReference type="InterPro" id="IPR017439">
    <property type="entry name" value="Amidohydrolase"/>
</dbReference>
<reference evidence="4 5" key="1">
    <citation type="submission" date="2015-01" db="EMBL/GenBank/DDBJ databases">
        <title>Paenibacillus swuensis/DY6/whole genome sequencing.</title>
        <authorList>
            <person name="Kim M.K."/>
            <person name="Srinivasan S."/>
            <person name="Lee J.-J."/>
        </authorList>
    </citation>
    <scope>NUCLEOTIDE SEQUENCE [LARGE SCALE GENOMIC DNA]</scope>
    <source>
        <strain evidence="4 5">DY6</strain>
    </source>
</reference>
<feature type="binding site" evidence="2">
    <location>
        <position position="162"/>
    </location>
    <ligand>
        <name>Mn(2+)</name>
        <dbReference type="ChEBI" id="CHEBI:29035"/>
        <label>2</label>
    </ligand>
</feature>
<feature type="binding site" evidence="2">
    <location>
        <position position="103"/>
    </location>
    <ligand>
        <name>Mn(2+)</name>
        <dbReference type="ChEBI" id="CHEBI:29035"/>
        <label>2</label>
    </ligand>
</feature>
<dbReference type="InterPro" id="IPR002933">
    <property type="entry name" value="Peptidase_M20"/>
</dbReference>
<dbReference type="SUPFAM" id="SSF55031">
    <property type="entry name" value="Bacterial exopeptidase dimerisation domain"/>
    <property type="match status" value="1"/>
</dbReference>
<evidence type="ECO:0000313" key="5">
    <source>
        <dbReference type="Proteomes" id="UP000076927"/>
    </source>
</evidence>
<feature type="binding site" evidence="2">
    <location>
        <position position="137"/>
    </location>
    <ligand>
        <name>Mn(2+)</name>
        <dbReference type="ChEBI" id="CHEBI:29035"/>
        <label>2</label>
    </ligand>
</feature>
<comment type="cofactor">
    <cofactor evidence="2">
        <name>Mn(2+)</name>
        <dbReference type="ChEBI" id="CHEBI:29035"/>
    </cofactor>
    <text evidence="2">The Mn(2+) ion enhances activity.</text>
</comment>
<dbReference type="GO" id="GO:0050118">
    <property type="term" value="F:N-acetyldiaminopimelate deacetylase activity"/>
    <property type="evidence" value="ECO:0007669"/>
    <property type="project" value="UniProtKB-ARBA"/>
</dbReference>
<dbReference type="NCBIfam" id="TIGR01891">
    <property type="entry name" value="amidohydrolases"/>
    <property type="match status" value="1"/>
</dbReference>
<sequence length="389" mass="42771">MNYRDILNESYAEAVAWRRHLHMHPELSFHEENTADFVAAKLEEWGLEVRKGVGGGGVTGLLKGLNPGKTVALRADMDALPIQDEKESEYASTVPGVMHACGHDAHTSALLMVAKILSAHRSQFKGNVKFIFQHAEETTPGGAKFMIEDGVLHDVDYIYGVHLWTPLQAGHVYSVAGPMMAAADEFVIQLQGKGGHGGLPHETIDTVMIGSQVVVNLQTIVSRTLNPLYPAVVSVGSFQAGNTFNIIAEKCTLKGTVRTFDEESRQTAKSKVEDLTRQTSEMHGAQSNIRYILGYPPVVNDHLETERFFAVAHSLYGTEHVHPMPLLMAGEDFAYYLEQVPGCFMIVGAGNGETRTSYPHHHPKFDLEERAMLQSAELLLHMAVNALSE</sequence>
<dbReference type="Gene3D" id="3.30.70.360">
    <property type="match status" value="1"/>
</dbReference>
<keyword evidence="2" id="KW-0464">Manganese</keyword>
<dbReference type="SUPFAM" id="SSF53187">
    <property type="entry name" value="Zn-dependent exopeptidases"/>
    <property type="match status" value="1"/>
</dbReference>
<evidence type="ECO:0000259" key="3">
    <source>
        <dbReference type="Pfam" id="PF07687"/>
    </source>
</evidence>
<feature type="binding site" evidence="2">
    <location>
        <position position="361"/>
    </location>
    <ligand>
        <name>Mn(2+)</name>
        <dbReference type="ChEBI" id="CHEBI:29035"/>
        <label>2</label>
    </ligand>
</feature>
<dbReference type="PIRSF" id="PIRSF005962">
    <property type="entry name" value="Pept_M20D_amidohydro"/>
    <property type="match status" value="1"/>
</dbReference>
<dbReference type="Pfam" id="PF01546">
    <property type="entry name" value="Peptidase_M20"/>
    <property type="match status" value="1"/>
</dbReference>
<keyword evidence="5" id="KW-1185">Reference proteome</keyword>
<dbReference type="PANTHER" id="PTHR11014:SF63">
    <property type="entry name" value="METALLOPEPTIDASE, PUTATIVE (AFU_ORTHOLOGUE AFUA_6G09600)-RELATED"/>
    <property type="match status" value="1"/>
</dbReference>
<dbReference type="AlphaFoldDB" id="A0A172TK68"/>
<feature type="domain" description="Peptidase M20 dimerisation" evidence="3">
    <location>
        <begin position="186"/>
        <end position="278"/>
    </location>
</feature>
<dbReference type="OrthoDB" id="9776731at2"/>
<name>A0A172TK68_9BACL</name>
<dbReference type="PATRIC" id="fig|1178515.4.peg.3123"/>
<dbReference type="InterPro" id="IPR011650">
    <property type="entry name" value="Peptidase_M20_dimer"/>
</dbReference>
<accession>A0A172TK68</accession>
<dbReference type="Gene3D" id="3.40.630.10">
    <property type="entry name" value="Zn peptidases"/>
    <property type="match status" value="1"/>
</dbReference>
<dbReference type="PANTHER" id="PTHR11014">
    <property type="entry name" value="PEPTIDASE M20 FAMILY MEMBER"/>
    <property type="match status" value="1"/>
</dbReference>
<evidence type="ECO:0000256" key="2">
    <source>
        <dbReference type="PIRSR" id="PIRSR005962-1"/>
    </source>
</evidence>